<evidence type="ECO:0000313" key="2">
    <source>
        <dbReference type="EMBL" id="KAE8055793.1"/>
    </source>
</evidence>
<organism evidence="2 3">
    <name type="scientific">Carpinus fangiana</name>
    <dbReference type="NCBI Taxonomy" id="176857"/>
    <lineage>
        <taxon>Eukaryota</taxon>
        <taxon>Viridiplantae</taxon>
        <taxon>Streptophyta</taxon>
        <taxon>Embryophyta</taxon>
        <taxon>Tracheophyta</taxon>
        <taxon>Spermatophyta</taxon>
        <taxon>Magnoliopsida</taxon>
        <taxon>eudicotyledons</taxon>
        <taxon>Gunneridae</taxon>
        <taxon>Pentapetalae</taxon>
        <taxon>rosids</taxon>
        <taxon>fabids</taxon>
        <taxon>Fagales</taxon>
        <taxon>Betulaceae</taxon>
        <taxon>Carpinus</taxon>
    </lineage>
</organism>
<evidence type="ECO:0000256" key="1">
    <source>
        <dbReference type="SAM" id="MobiDB-lite"/>
    </source>
</evidence>
<feature type="compositionally biased region" description="Basic and acidic residues" evidence="1">
    <location>
        <begin position="131"/>
        <end position="150"/>
    </location>
</feature>
<dbReference type="Proteomes" id="UP000327013">
    <property type="component" value="Chromosome 5"/>
</dbReference>
<dbReference type="AlphaFoldDB" id="A0A5N6R5U8"/>
<reference evidence="2 3" key="1">
    <citation type="submission" date="2019-06" db="EMBL/GenBank/DDBJ databases">
        <title>A chromosomal-level reference genome of Carpinus fangiana (Coryloideae, Betulaceae).</title>
        <authorList>
            <person name="Yang X."/>
            <person name="Wang Z."/>
            <person name="Zhang L."/>
            <person name="Hao G."/>
            <person name="Liu J."/>
            <person name="Yang Y."/>
        </authorList>
    </citation>
    <scope>NUCLEOTIDE SEQUENCE [LARGE SCALE GENOMIC DNA]</scope>
    <source>
        <strain evidence="2">Cfa_2016G</strain>
        <tissue evidence="2">Leaf</tissue>
    </source>
</reference>
<sequence length="150" mass="16430">MGGRTQIEIEGSEIGGNPKPHHQLHMWAREDFGRPTRKGILRVWNGKDGTTGDKGGFESVTAQKVADSSLAPKITEDASQSGNMIAQNVTAASPKGEMRALNEIGADPVNKTELEMEEKTEGKYVVQSNKTEMEMGKTTEGKVKEWSFHE</sequence>
<feature type="region of interest" description="Disordered" evidence="1">
    <location>
        <begin position="1"/>
        <end position="22"/>
    </location>
</feature>
<keyword evidence="3" id="KW-1185">Reference proteome</keyword>
<evidence type="ECO:0000313" key="3">
    <source>
        <dbReference type="Proteomes" id="UP000327013"/>
    </source>
</evidence>
<proteinExistence type="predicted"/>
<gene>
    <name evidence="2" type="ORF">FH972_012615</name>
</gene>
<protein>
    <submittedName>
        <fullName evidence="2">Uncharacterized protein</fullName>
    </submittedName>
</protein>
<feature type="region of interest" description="Disordered" evidence="1">
    <location>
        <begin position="91"/>
        <end position="150"/>
    </location>
</feature>
<name>A0A5N6R5U8_9ROSI</name>
<dbReference type="EMBL" id="CM017325">
    <property type="protein sequence ID" value="KAE8055793.1"/>
    <property type="molecule type" value="Genomic_DNA"/>
</dbReference>
<feature type="compositionally biased region" description="Basic and acidic residues" evidence="1">
    <location>
        <begin position="110"/>
        <end position="122"/>
    </location>
</feature>
<accession>A0A5N6R5U8</accession>